<dbReference type="GO" id="GO:0008171">
    <property type="term" value="F:O-methyltransferase activity"/>
    <property type="evidence" value="ECO:0007669"/>
    <property type="project" value="InterPro"/>
</dbReference>
<feature type="active site" description="Proton acceptor" evidence="4">
    <location>
        <position position="316"/>
    </location>
</feature>
<evidence type="ECO:0000313" key="7">
    <source>
        <dbReference type="Proteomes" id="UP001302676"/>
    </source>
</evidence>
<dbReference type="PIRSF" id="PIRSF005739">
    <property type="entry name" value="O-mtase"/>
    <property type="match status" value="1"/>
</dbReference>
<dbReference type="Proteomes" id="UP001302676">
    <property type="component" value="Unassembled WGS sequence"/>
</dbReference>
<evidence type="ECO:0000256" key="4">
    <source>
        <dbReference type="PIRSR" id="PIRSR005739-1"/>
    </source>
</evidence>
<dbReference type="EMBL" id="MU853618">
    <property type="protein sequence ID" value="KAK4141070.1"/>
    <property type="molecule type" value="Genomic_DNA"/>
</dbReference>
<dbReference type="InterPro" id="IPR029063">
    <property type="entry name" value="SAM-dependent_MTases_sf"/>
</dbReference>
<dbReference type="InterPro" id="IPR016461">
    <property type="entry name" value="COMT-like"/>
</dbReference>
<dbReference type="Gene3D" id="3.40.50.150">
    <property type="entry name" value="Vaccinia Virus protein VP39"/>
    <property type="match status" value="1"/>
</dbReference>
<evidence type="ECO:0000313" key="6">
    <source>
        <dbReference type="EMBL" id="KAK4141070.1"/>
    </source>
</evidence>
<gene>
    <name evidence="6" type="ORF">C8A04DRAFT_39398</name>
</gene>
<reference evidence="6" key="1">
    <citation type="journal article" date="2023" name="Mol. Phylogenet. Evol.">
        <title>Genome-scale phylogeny and comparative genomics of the fungal order Sordariales.</title>
        <authorList>
            <person name="Hensen N."/>
            <person name="Bonometti L."/>
            <person name="Westerberg I."/>
            <person name="Brannstrom I.O."/>
            <person name="Guillou S."/>
            <person name="Cros-Aarteil S."/>
            <person name="Calhoun S."/>
            <person name="Haridas S."/>
            <person name="Kuo A."/>
            <person name="Mondo S."/>
            <person name="Pangilinan J."/>
            <person name="Riley R."/>
            <person name="LaButti K."/>
            <person name="Andreopoulos B."/>
            <person name="Lipzen A."/>
            <person name="Chen C."/>
            <person name="Yan M."/>
            <person name="Daum C."/>
            <person name="Ng V."/>
            <person name="Clum A."/>
            <person name="Steindorff A."/>
            <person name="Ohm R.A."/>
            <person name="Martin F."/>
            <person name="Silar P."/>
            <person name="Natvig D.O."/>
            <person name="Lalanne C."/>
            <person name="Gautier V."/>
            <person name="Ament-Velasquez S.L."/>
            <person name="Kruys A."/>
            <person name="Hutchinson M.I."/>
            <person name="Powell A.J."/>
            <person name="Barry K."/>
            <person name="Miller A.N."/>
            <person name="Grigoriev I.V."/>
            <person name="Debuchy R."/>
            <person name="Gladieux P."/>
            <person name="Hiltunen Thoren M."/>
            <person name="Johannesson H."/>
        </authorList>
    </citation>
    <scope>NUCLEOTIDE SEQUENCE</scope>
    <source>
        <strain evidence="6">CBS 141.50</strain>
    </source>
</reference>
<dbReference type="Pfam" id="PF00891">
    <property type="entry name" value="Methyltransf_2"/>
    <property type="match status" value="1"/>
</dbReference>
<accession>A0AAN6UXY0</accession>
<dbReference type="PANTHER" id="PTHR43712">
    <property type="entry name" value="PUTATIVE (AFU_ORTHOLOGUE AFUA_4G14580)-RELATED"/>
    <property type="match status" value="1"/>
</dbReference>
<dbReference type="GO" id="GO:0032259">
    <property type="term" value="P:methylation"/>
    <property type="evidence" value="ECO:0007669"/>
    <property type="project" value="UniProtKB-KW"/>
</dbReference>
<reference evidence="6" key="2">
    <citation type="submission" date="2023-05" db="EMBL/GenBank/DDBJ databases">
        <authorList>
            <consortium name="Lawrence Berkeley National Laboratory"/>
            <person name="Steindorff A."/>
            <person name="Hensen N."/>
            <person name="Bonometti L."/>
            <person name="Westerberg I."/>
            <person name="Brannstrom I.O."/>
            <person name="Guillou S."/>
            <person name="Cros-Aarteil S."/>
            <person name="Calhoun S."/>
            <person name="Haridas S."/>
            <person name="Kuo A."/>
            <person name="Mondo S."/>
            <person name="Pangilinan J."/>
            <person name="Riley R."/>
            <person name="Labutti K."/>
            <person name="Andreopoulos B."/>
            <person name="Lipzen A."/>
            <person name="Chen C."/>
            <person name="Yanf M."/>
            <person name="Daum C."/>
            <person name="Ng V."/>
            <person name="Clum A."/>
            <person name="Ohm R."/>
            <person name="Martin F."/>
            <person name="Silar P."/>
            <person name="Natvig D."/>
            <person name="Lalanne C."/>
            <person name="Gautier V."/>
            <person name="Ament-Velasquez S.L."/>
            <person name="Kruys A."/>
            <person name="Hutchinson M.I."/>
            <person name="Powell A.J."/>
            <person name="Barry K."/>
            <person name="Miller A.N."/>
            <person name="Grigoriev I.V."/>
            <person name="Debuchy R."/>
            <person name="Gladieux P."/>
            <person name="Thoren M.H."/>
            <person name="Johannesson H."/>
        </authorList>
    </citation>
    <scope>NUCLEOTIDE SEQUENCE</scope>
    <source>
        <strain evidence="6">CBS 141.50</strain>
    </source>
</reference>
<keyword evidence="3" id="KW-0949">S-adenosyl-L-methionine</keyword>
<evidence type="ECO:0000256" key="1">
    <source>
        <dbReference type="ARBA" id="ARBA00022603"/>
    </source>
</evidence>
<dbReference type="InterPro" id="IPR036390">
    <property type="entry name" value="WH_DNA-bd_sf"/>
</dbReference>
<proteinExistence type="predicted"/>
<dbReference type="GeneID" id="87821187"/>
<keyword evidence="7" id="KW-1185">Reference proteome</keyword>
<name>A0AAN6UXY0_9PEZI</name>
<dbReference type="SUPFAM" id="SSF46785">
    <property type="entry name" value="Winged helix' DNA-binding domain"/>
    <property type="match status" value="1"/>
</dbReference>
<evidence type="ECO:0000256" key="3">
    <source>
        <dbReference type="ARBA" id="ARBA00022691"/>
    </source>
</evidence>
<dbReference type="Gene3D" id="1.10.10.10">
    <property type="entry name" value="Winged helix-like DNA-binding domain superfamily/Winged helix DNA-binding domain"/>
    <property type="match status" value="1"/>
</dbReference>
<dbReference type="RefSeq" id="XP_062634441.1">
    <property type="nucleotide sequence ID" value="XM_062784574.1"/>
</dbReference>
<dbReference type="PANTHER" id="PTHR43712:SF16">
    <property type="entry name" value="O-METHYLTRANSFERASE ELCB"/>
    <property type="match status" value="1"/>
</dbReference>
<keyword evidence="2" id="KW-0808">Transferase</keyword>
<dbReference type="InterPro" id="IPR036388">
    <property type="entry name" value="WH-like_DNA-bd_sf"/>
</dbReference>
<dbReference type="SUPFAM" id="SSF53335">
    <property type="entry name" value="S-adenosyl-L-methionine-dependent methyltransferases"/>
    <property type="match status" value="1"/>
</dbReference>
<dbReference type="AlphaFoldDB" id="A0AAN6UXY0"/>
<dbReference type="InterPro" id="IPR001077">
    <property type="entry name" value="COMT_C"/>
</dbReference>
<dbReference type="PROSITE" id="PS51683">
    <property type="entry name" value="SAM_OMT_II"/>
    <property type="match status" value="1"/>
</dbReference>
<feature type="domain" description="O-methyltransferase C-terminal" evidence="5">
    <location>
        <begin position="241"/>
        <end position="382"/>
    </location>
</feature>
<comment type="caution">
    <text evidence="6">The sequence shown here is derived from an EMBL/GenBank/DDBJ whole genome shotgun (WGS) entry which is preliminary data.</text>
</comment>
<organism evidence="6 7">
    <name type="scientific">Dichotomopilus funicola</name>
    <dbReference type="NCBI Taxonomy" id="1934379"/>
    <lineage>
        <taxon>Eukaryota</taxon>
        <taxon>Fungi</taxon>
        <taxon>Dikarya</taxon>
        <taxon>Ascomycota</taxon>
        <taxon>Pezizomycotina</taxon>
        <taxon>Sordariomycetes</taxon>
        <taxon>Sordariomycetidae</taxon>
        <taxon>Sordariales</taxon>
        <taxon>Chaetomiaceae</taxon>
        <taxon>Dichotomopilus</taxon>
    </lineage>
</organism>
<sequence>MSASVAFHLEALAERFSKAAQDLRSGNLSLENDTTQRMDLLKAGSDLIDIVGLPKDKALFWLPQCAHITAIRLFIKWKAFEAIPLNDDAAISESDLAAKLGANLSLITRVSRVLVANNTLRRVGTDSLAHTDFSKIFTTANPIREMTQIGFDSQLKSWVSMPEYFDRFGIADEPTDRLQTVMAFAHGRLGSNVWDVWHSSEERLQAFMLAMGAIEEQMPSLGIYDLSWAAAEATKSPDRVLVVDVGGGRGQALKGILRATPGIPAGRCVLGDLPEVVEATKREVPELAEVKMVATDFFKEQPVKGALVYYIRRCLHDYSDEECVKILQHISDAMAADSRLLIVETLLGDKPSAFQAAMDLSMLAISGKERTLAGFQEITGKAALKITKVSQNPEGSAVIECTRV</sequence>
<evidence type="ECO:0000259" key="5">
    <source>
        <dbReference type="Pfam" id="PF00891"/>
    </source>
</evidence>
<evidence type="ECO:0000256" key="2">
    <source>
        <dbReference type="ARBA" id="ARBA00022679"/>
    </source>
</evidence>
<keyword evidence="1" id="KW-0489">Methyltransferase</keyword>
<protein>
    <submittedName>
        <fullName evidence="6">O-methyltransferase-domain-containing protein</fullName>
    </submittedName>
</protein>